<accession>A0AAV4IML8</accession>
<proteinExistence type="predicted"/>
<gene>
    <name evidence="2" type="ORF">ElyMa_006669200</name>
</gene>
<comment type="caution">
    <text evidence="2">The sequence shown here is derived from an EMBL/GenBank/DDBJ whole genome shotgun (WGS) entry which is preliminary data.</text>
</comment>
<dbReference type="Proteomes" id="UP000762676">
    <property type="component" value="Unassembled WGS sequence"/>
</dbReference>
<evidence type="ECO:0000313" key="2">
    <source>
        <dbReference type="EMBL" id="GFS11340.1"/>
    </source>
</evidence>
<sequence>MKEVVARTGTLSMFSLLTNTQLRWLGHITPMQGGRMPKDVLYGKLTTGSRPIGKSYTPLLRHRLRLRPQGGPYLTSRVRSSRSGPQCLVASCH</sequence>
<organism evidence="2 3">
    <name type="scientific">Elysia marginata</name>
    <dbReference type="NCBI Taxonomy" id="1093978"/>
    <lineage>
        <taxon>Eukaryota</taxon>
        <taxon>Metazoa</taxon>
        <taxon>Spiralia</taxon>
        <taxon>Lophotrochozoa</taxon>
        <taxon>Mollusca</taxon>
        <taxon>Gastropoda</taxon>
        <taxon>Heterobranchia</taxon>
        <taxon>Euthyneura</taxon>
        <taxon>Panpulmonata</taxon>
        <taxon>Sacoglossa</taxon>
        <taxon>Placobranchoidea</taxon>
        <taxon>Plakobranchidae</taxon>
        <taxon>Elysia</taxon>
    </lineage>
</organism>
<dbReference type="EMBL" id="BMAT01013371">
    <property type="protein sequence ID" value="GFS11340.1"/>
    <property type="molecule type" value="Genomic_DNA"/>
</dbReference>
<dbReference type="AlphaFoldDB" id="A0AAV4IML8"/>
<reference evidence="2 3" key="1">
    <citation type="journal article" date="2021" name="Elife">
        <title>Chloroplast acquisition without the gene transfer in kleptoplastic sea slugs, Plakobranchus ocellatus.</title>
        <authorList>
            <person name="Maeda T."/>
            <person name="Takahashi S."/>
            <person name="Yoshida T."/>
            <person name="Shimamura S."/>
            <person name="Takaki Y."/>
            <person name="Nagai Y."/>
            <person name="Toyoda A."/>
            <person name="Suzuki Y."/>
            <person name="Arimoto A."/>
            <person name="Ishii H."/>
            <person name="Satoh N."/>
            <person name="Nishiyama T."/>
            <person name="Hasebe M."/>
            <person name="Maruyama T."/>
            <person name="Minagawa J."/>
            <person name="Obokata J."/>
            <person name="Shigenobu S."/>
        </authorList>
    </citation>
    <scope>NUCLEOTIDE SEQUENCE [LARGE SCALE GENOMIC DNA]</scope>
</reference>
<protein>
    <submittedName>
        <fullName evidence="2">Uncharacterized protein</fullName>
    </submittedName>
</protein>
<feature type="region of interest" description="Disordered" evidence="1">
    <location>
        <begin position="70"/>
        <end position="93"/>
    </location>
</feature>
<keyword evidence="3" id="KW-1185">Reference proteome</keyword>
<evidence type="ECO:0000313" key="3">
    <source>
        <dbReference type="Proteomes" id="UP000762676"/>
    </source>
</evidence>
<name>A0AAV4IML8_9GAST</name>
<evidence type="ECO:0000256" key="1">
    <source>
        <dbReference type="SAM" id="MobiDB-lite"/>
    </source>
</evidence>